<dbReference type="PANTHER" id="PTHR47649:SF1">
    <property type="entry name" value="RIBONUCLEASE D"/>
    <property type="match status" value="1"/>
</dbReference>
<dbReference type="HAMAP" id="MF_01899">
    <property type="entry name" value="RNase_D"/>
    <property type="match status" value="1"/>
</dbReference>
<evidence type="ECO:0000256" key="3">
    <source>
        <dbReference type="ARBA" id="ARBA00022722"/>
    </source>
</evidence>
<accession>A0ABT3T2C5</accession>
<keyword evidence="3 6" id="KW-0540">Nuclease</keyword>
<dbReference type="Gene3D" id="3.30.420.10">
    <property type="entry name" value="Ribonuclease H-like superfamily/Ribonuclease H"/>
    <property type="match status" value="1"/>
</dbReference>
<evidence type="ECO:0000256" key="2">
    <source>
        <dbReference type="ARBA" id="ARBA00022694"/>
    </source>
</evidence>
<evidence type="ECO:0000259" key="7">
    <source>
        <dbReference type="PROSITE" id="PS50967"/>
    </source>
</evidence>
<comment type="caution">
    <text evidence="8">The sequence shown here is derived from an EMBL/GenBank/DDBJ whole genome shotgun (WGS) entry which is preliminary data.</text>
</comment>
<dbReference type="PROSITE" id="PS50967">
    <property type="entry name" value="HRDC"/>
    <property type="match status" value="1"/>
</dbReference>
<evidence type="ECO:0000256" key="1">
    <source>
        <dbReference type="ARBA" id="ARBA00022490"/>
    </source>
</evidence>
<dbReference type="EMBL" id="SHNO01000001">
    <property type="protein sequence ID" value="MCX2976320.1"/>
    <property type="molecule type" value="Genomic_DNA"/>
</dbReference>
<dbReference type="CDD" id="cd06142">
    <property type="entry name" value="RNaseD_exo"/>
    <property type="match status" value="1"/>
</dbReference>
<dbReference type="InterPro" id="IPR051086">
    <property type="entry name" value="RNase_D-like"/>
</dbReference>
<dbReference type="InterPro" id="IPR036397">
    <property type="entry name" value="RNaseH_sf"/>
</dbReference>
<sequence>MQRVLIESDEALAQIFSRDTSPGAVMVDTEFMRRNTFYPEVGLLQLCFASDPPESETAWLVDPTKISDVSPLVDCFADTSVLKVLHSASEDLEVFQRWLGQLPVPLFDSQRAAALLGMGFGLGYRALVQEICDVDLPKGETRSNWLQRPLTESQCEYAAQDVTWLLRVWRELHRRCEQVGRLEWVLSDGNNALASLSLSDSEPHEKIKSAWKLNPRQLATLAAVCRWREKTAKQRNKPRAWIIDDQTCLQVALSPAMSPQELSSIGGLPAGVIKHHGMELLDLMEEQRSLPEAALPEPLPSPLNGEQRGRMKELKARVRDEAQRLGVEPEILASKRDYELLLREAAGVAIRTPQHWSGWRQDLVVTPLREFLAGTVG</sequence>
<dbReference type="Pfam" id="PF01612">
    <property type="entry name" value="DNA_pol_A_exo1"/>
    <property type="match status" value="1"/>
</dbReference>
<organism evidence="8 9">
    <name type="scientific">Candidatus Marimicrobium litorale</name>
    <dbReference type="NCBI Taxonomy" id="2518991"/>
    <lineage>
        <taxon>Bacteria</taxon>
        <taxon>Pseudomonadati</taxon>
        <taxon>Pseudomonadota</taxon>
        <taxon>Gammaproteobacteria</taxon>
        <taxon>Cellvibrionales</taxon>
        <taxon>Halieaceae</taxon>
        <taxon>Marimicrobium</taxon>
    </lineage>
</organism>
<proteinExistence type="inferred from homology"/>
<protein>
    <recommendedName>
        <fullName evidence="6">Ribonuclease D</fullName>
        <shortName evidence="6">RNase D</shortName>
        <ecNumber evidence="6">3.1.13.5</ecNumber>
    </recommendedName>
</protein>
<dbReference type="Pfam" id="PF21293">
    <property type="entry name" value="RNAseD_HRDC_C"/>
    <property type="match status" value="1"/>
</dbReference>
<dbReference type="SUPFAM" id="SSF47819">
    <property type="entry name" value="HRDC-like"/>
    <property type="match status" value="2"/>
</dbReference>
<feature type="domain" description="HRDC" evidence="7">
    <location>
        <begin position="214"/>
        <end position="294"/>
    </location>
</feature>
<dbReference type="GO" id="GO:0033890">
    <property type="term" value="F:ribonuclease D activity"/>
    <property type="evidence" value="ECO:0007669"/>
    <property type="project" value="UniProtKB-EC"/>
</dbReference>
<dbReference type="InterPro" id="IPR010997">
    <property type="entry name" value="HRDC-like_sf"/>
</dbReference>
<dbReference type="Pfam" id="PF00570">
    <property type="entry name" value="HRDC"/>
    <property type="match status" value="1"/>
</dbReference>
<keyword evidence="5 6" id="KW-0269">Exonuclease</keyword>
<dbReference type="InterPro" id="IPR006292">
    <property type="entry name" value="RNase_D"/>
</dbReference>
<comment type="catalytic activity">
    <reaction evidence="6">
        <text>Exonucleolytic cleavage that removes extra residues from the 3'-terminus of tRNA to produce 5'-mononucleotides.</text>
        <dbReference type="EC" id="3.1.13.5"/>
    </reaction>
</comment>
<keyword evidence="4 6" id="KW-0378">Hydrolase</keyword>
<keyword evidence="1 6" id="KW-0963">Cytoplasm</keyword>
<comment type="function">
    <text evidence="6">Exonuclease involved in the 3' processing of various precursor tRNAs. Initiates hydrolysis at the 3'-terminus of an RNA molecule and releases 5'-mononucleotides.</text>
</comment>
<evidence type="ECO:0000256" key="5">
    <source>
        <dbReference type="ARBA" id="ARBA00022839"/>
    </source>
</evidence>
<dbReference type="SUPFAM" id="SSF53098">
    <property type="entry name" value="Ribonuclease H-like"/>
    <property type="match status" value="1"/>
</dbReference>
<evidence type="ECO:0000256" key="4">
    <source>
        <dbReference type="ARBA" id="ARBA00022801"/>
    </source>
</evidence>
<dbReference type="InterPro" id="IPR012337">
    <property type="entry name" value="RNaseH-like_sf"/>
</dbReference>
<gene>
    <name evidence="6 8" type="primary">rnd</name>
    <name evidence="8" type="ORF">EYC82_02995</name>
</gene>
<dbReference type="RefSeq" id="WP_279248071.1">
    <property type="nucleotide sequence ID" value="NZ_SHNO01000001.1"/>
</dbReference>
<evidence type="ECO:0000313" key="8">
    <source>
        <dbReference type="EMBL" id="MCX2976320.1"/>
    </source>
</evidence>
<dbReference type="Proteomes" id="UP001143304">
    <property type="component" value="Unassembled WGS sequence"/>
</dbReference>
<dbReference type="PANTHER" id="PTHR47649">
    <property type="entry name" value="RIBONUCLEASE D"/>
    <property type="match status" value="1"/>
</dbReference>
<dbReference type="InterPro" id="IPR048579">
    <property type="entry name" value="RNAseD_HRDC_C"/>
</dbReference>
<dbReference type="SMART" id="SM00474">
    <property type="entry name" value="35EXOc"/>
    <property type="match status" value="1"/>
</dbReference>
<dbReference type="Gene3D" id="1.10.150.80">
    <property type="entry name" value="HRDC domain"/>
    <property type="match status" value="2"/>
</dbReference>
<dbReference type="EC" id="3.1.13.5" evidence="6"/>
<evidence type="ECO:0000256" key="6">
    <source>
        <dbReference type="HAMAP-Rule" id="MF_01899"/>
    </source>
</evidence>
<keyword evidence="9" id="KW-1185">Reference proteome</keyword>
<comment type="subcellular location">
    <subcellularLocation>
        <location evidence="6">Cytoplasm</location>
    </subcellularLocation>
</comment>
<comment type="similarity">
    <text evidence="6">Belongs to the RNase D family.</text>
</comment>
<dbReference type="InterPro" id="IPR002121">
    <property type="entry name" value="HRDC_dom"/>
</dbReference>
<reference evidence="8" key="1">
    <citation type="submission" date="2019-02" db="EMBL/GenBank/DDBJ databases">
        <authorList>
            <person name="Li S.-H."/>
        </authorList>
    </citation>
    <scope>NUCLEOTIDE SEQUENCE</scope>
    <source>
        <strain evidence="8">IMCC11814</strain>
    </source>
</reference>
<name>A0ABT3T2C5_9GAMM</name>
<comment type="cofactor">
    <cofactor evidence="6">
        <name>a divalent metal cation</name>
        <dbReference type="ChEBI" id="CHEBI:60240"/>
    </cofactor>
</comment>
<dbReference type="InterPro" id="IPR044876">
    <property type="entry name" value="HRDC_dom_sf"/>
</dbReference>
<evidence type="ECO:0000313" key="9">
    <source>
        <dbReference type="Proteomes" id="UP001143304"/>
    </source>
</evidence>
<dbReference type="NCBIfam" id="TIGR01388">
    <property type="entry name" value="rnd"/>
    <property type="match status" value="1"/>
</dbReference>
<dbReference type="InterPro" id="IPR002562">
    <property type="entry name" value="3'-5'_exonuclease_dom"/>
</dbReference>
<keyword evidence="2 6" id="KW-0819">tRNA processing</keyword>